<keyword evidence="4" id="KW-1185">Reference proteome</keyword>
<dbReference type="RefSeq" id="WP_163948654.1">
    <property type="nucleotide sequence ID" value="NZ_JAAHBU010000324.1"/>
</dbReference>
<evidence type="ECO:0000313" key="2">
    <source>
        <dbReference type="EMBL" id="NER65774.1"/>
    </source>
</evidence>
<dbReference type="AlphaFoldDB" id="A0A6B3P211"/>
<sequence>MSQPEARRPCVAGIAGTAQPKHSRDWQLCHLLLKRMNILKKTFAIKSAFDYISAPRQGELPGENR</sequence>
<protein>
    <submittedName>
        <fullName evidence="2">Uncharacterized protein</fullName>
    </submittedName>
</protein>
<reference evidence="3 4" key="1">
    <citation type="submission" date="2020-02" db="EMBL/GenBank/DDBJ databases">
        <title>Broccoli isolated Pseudomonas sp.</title>
        <authorList>
            <person name="Fujikawa T."/>
            <person name="Sawada H."/>
        </authorList>
    </citation>
    <scope>NUCLEOTIDE SEQUENCE [LARGE SCALE GENOMIC DNA]</scope>
    <source>
        <strain evidence="2 4">MAFF212427</strain>
        <strain evidence="1 3">MAFF212428</strain>
    </source>
</reference>
<organism evidence="2 4">
    <name type="scientific">Pseudomonas brassicae</name>
    <dbReference type="NCBI Taxonomy" id="2708063"/>
    <lineage>
        <taxon>Bacteria</taxon>
        <taxon>Pseudomonadati</taxon>
        <taxon>Pseudomonadota</taxon>
        <taxon>Gammaproteobacteria</taxon>
        <taxon>Pseudomonadales</taxon>
        <taxon>Pseudomonadaceae</taxon>
        <taxon>Pseudomonas</taxon>
    </lineage>
</organism>
<evidence type="ECO:0000313" key="4">
    <source>
        <dbReference type="Proteomes" id="UP000482634"/>
    </source>
</evidence>
<comment type="caution">
    <text evidence="2">The sequence shown here is derived from an EMBL/GenBank/DDBJ whole genome shotgun (WGS) entry which is preliminary data.</text>
</comment>
<evidence type="ECO:0000313" key="3">
    <source>
        <dbReference type="Proteomes" id="UP000480410"/>
    </source>
</evidence>
<dbReference type="EMBL" id="JAAHBU010000324">
    <property type="protein sequence ID" value="NER65774.1"/>
    <property type="molecule type" value="Genomic_DNA"/>
</dbReference>
<dbReference type="Proteomes" id="UP000480410">
    <property type="component" value="Unassembled WGS sequence"/>
</dbReference>
<name>A0A6B3P211_9PSED</name>
<dbReference type="EMBL" id="JAAHBV010000014">
    <property type="protein sequence ID" value="NER58925.1"/>
    <property type="molecule type" value="Genomic_DNA"/>
</dbReference>
<accession>A0A6M0CN04</accession>
<accession>A0A6B3P211</accession>
<proteinExistence type="predicted"/>
<gene>
    <name evidence="1" type="ORF">G3435_00925</name>
    <name evidence="2" type="ORF">G3436_20285</name>
</gene>
<evidence type="ECO:0000313" key="1">
    <source>
        <dbReference type="EMBL" id="NER58925.1"/>
    </source>
</evidence>
<dbReference type="Proteomes" id="UP000482634">
    <property type="component" value="Unassembled WGS sequence"/>
</dbReference>